<keyword evidence="4" id="KW-1185">Reference proteome</keyword>
<dbReference type="SUPFAM" id="SSF56784">
    <property type="entry name" value="HAD-like"/>
    <property type="match status" value="1"/>
</dbReference>
<dbReference type="Pfam" id="PF13419">
    <property type="entry name" value="HAD_2"/>
    <property type="match status" value="1"/>
</dbReference>
<evidence type="ECO:0000313" key="4">
    <source>
        <dbReference type="Proteomes" id="UP000702954"/>
    </source>
</evidence>
<proteinExistence type="predicted"/>
<dbReference type="EMBL" id="BHEO01000005">
    <property type="protein sequence ID" value="GBU04641.1"/>
    <property type="molecule type" value="Genomic_DNA"/>
</dbReference>
<organism evidence="2 3">
    <name type="scientific">Faecalimonas umbilicata</name>
    <dbReference type="NCBI Taxonomy" id="1912855"/>
    <lineage>
        <taxon>Bacteria</taxon>
        <taxon>Bacillati</taxon>
        <taxon>Bacillota</taxon>
        <taxon>Clostridia</taxon>
        <taxon>Lachnospirales</taxon>
        <taxon>Lachnospiraceae</taxon>
        <taxon>Faecalimonas</taxon>
    </lineage>
</organism>
<dbReference type="PANTHER" id="PTHR43481:SF4">
    <property type="entry name" value="GLYCEROL-1-PHOSPHATE PHOSPHOHYDROLASE 1-RELATED"/>
    <property type="match status" value="1"/>
</dbReference>
<reference evidence="2 3" key="2">
    <citation type="submission" date="2019-03" db="EMBL/GenBank/DDBJ databases">
        <title>Genomic Encyclopedia of Type Strains, Phase IV (KMG-IV): sequencing the most valuable type-strain genomes for metagenomic binning, comparative biology and taxonomic classification.</title>
        <authorList>
            <person name="Goeker M."/>
        </authorList>
    </citation>
    <scope>NUCLEOTIDE SEQUENCE [LARGE SCALE GENOMIC DNA]</scope>
    <source>
        <strain evidence="2 3">DSM 103426</strain>
    </source>
</reference>
<evidence type="ECO:0000313" key="2">
    <source>
        <dbReference type="EMBL" id="TCS67774.1"/>
    </source>
</evidence>
<dbReference type="AlphaFoldDB" id="A0A4R3JMW0"/>
<dbReference type="InterPro" id="IPR023198">
    <property type="entry name" value="PGP-like_dom2"/>
</dbReference>
<dbReference type="Proteomes" id="UP000702954">
    <property type="component" value="Unassembled WGS sequence"/>
</dbReference>
<reference evidence="1 4" key="1">
    <citation type="journal article" date="2018" name="Int. J. Syst. Evol. Microbiol.">
        <title>Draft Genome Sequence of Faecalimonas umbilicata JCM 30896T, an Acetate-Producing Bacterium Isolated from Human Feces.</title>
        <authorList>
            <person name="Sakamoto M."/>
            <person name="Ikeyama N."/>
            <person name="Yuki M."/>
            <person name="Ohkuma M."/>
        </authorList>
    </citation>
    <scope>NUCLEOTIDE SEQUENCE [LARGE SCALE GENOMIC DNA]</scope>
    <source>
        <strain evidence="1 4">EGH7</strain>
    </source>
</reference>
<dbReference type="SFLD" id="SFLDS00003">
    <property type="entry name" value="Haloacid_Dehalogenase"/>
    <property type="match status" value="1"/>
</dbReference>
<accession>A0A4R3JMW0</accession>
<gene>
    <name evidence="2" type="ORF">EDD74_1146</name>
    <name evidence="1" type="ORF">FAEUMB_11820</name>
</gene>
<sequence>MAQKKITALIFDMDGLIFDSERVVQRSWNRAGEVLGIPEMGEHIYHTIGFNVVRREQYFRTAIREDFPMDRFNELTRAFFKEIVASEGLAMKPGVKELIAYAKENGYKLAVASSSRREHAVNLLTEAGVYSYFDGSVFGDMVKNAKPDPEIYRTACEVIQAVPEETVALEDAPAGVKSASGAGLRAIMIPDLVQPDEETMKDVWKKYNTLLDVLELLKEQEADNKRNMSGGKE</sequence>
<dbReference type="GO" id="GO:0050308">
    <property type="term" value="F:sugar-phosphatase activity"/>
    <property type="evidence" value="ECO:0007669"/>
    <property type="project" value="TreeGrafter"/>
</dbReference>
<dbReference type="RefSeq" id="WP_116441458.1">
    <property type="nucleotide sequence ID" value="NZ_BHEO01000005.1"/>
</dbReference>
<protein>
    <submittedName>
        <fullName evidence="1 2">Hydrolase</fullName>
    </submittedName>
</protein>
<dbReference type="InterPro" id="IPR036412">
    <property type="entry name" value="HAD-like_sf"/>
</dbReference>
<evidence type="ECO:0000313" key="3">
    <source>
        <dbReference type="Proteomes" id="UP000294613"/>
    </source>
</evidence>
<evidence type="ECO:0000313" key="1">
    <source>
        <dbReference type="EMBL" id="GBU04641.1"/>
    </source>
</evidence>
<dbReference type="Proteomes" id="UP000294613">
    <property type="component" value="Unassembled WGS sequence"/>
</dbReference>
<dbReference type="InterPro" id="IPR041492">
    <property type="entry name" value="HAD_2"/>
</dbReference>
<dbReference type="CDD" id="cd07505">
    <property type="entry name" value="HAD_BPGM-like"/>
    <property type="match status" value="1"/>
</dbReference>
<dbReference type="EMBL" id="SLZV01000014">
    <property type="protein sequence ID" value="TCS67774.1"/>
    <property type="molecule type" value="Genomic_DNA"/>
</dbReference>
<dbReference type="NCBIfam" id="TIGR01509">
    <property type="entry name" value="HAD-SF-IA-v3"/>
    <property type="match status" value="1"/>
</dbReference>
<dbReference type="SFLD" id="SFLDG01129">
    <property type="entry name" value="C1.5:_HAD__Beta-PGM__Phosphata"/>
    <property type="match status" value="1"/>
</dbReference>
<dbReference type="PANTHER" id="PTHR43481">
    <property type="entry name" value="FRUCTOSE-1-PHOSPHATE PHOSPHATASE"/>
    <property type="match status" value="1"/>
</dbReference>
<dbReference type="PRINTS" id="PR00413">
    <property type="entry name" value="HADHALOGNASE"/>
</dbReference>
<dbReference type="InterPro" id="IPR006439">
    <property type="entry name" value="HAD-SF_hydro_IA"/>
</dbReference>
<dbReference type="InterPro" id="IPR023214">
    <property type="entry name" value="HAD_sf"/>
</dbReference>
<dbReference type="Gene3D" id="1.10.150.240">
    <property type="entry name" value="Putative phosphatase, domain 2"/>
    <property type="match status" value="1"/>
</dbReference>
<name>A0A4R3JMW0_9FIRM</name>
<dbReference type="InterPro" id="IPR051806">
    <property type="entry name" value="HAD-like_SPP"/>
</dbReference>
<comment type="caution">
    <text evidence="2">The sequence shown here is derived from an EMBL/GenBank/DDBJ whole genome shotgun (WGS) entry which is preliminary data.</text>
</comment>
<dbReference type="SFLD" id="SFLDG01135">
    <property type="entry name" value="C1.5.6:_HAD__Beta-PGM__Phospha"/>
    <property type="match status" value="1"/>
</dbReference>
<keyword evidence="2" id="KW-0378">Hydrolase</keyword>
<dbReference type="Gene3D" id="3.40.50.1000">
    <property type="entry name" value="HAD superfamily/HAD-like"/>
    <property type="match status" value="1"/>
</dbReference>